<feature type="domain" description="HTH luxR-type" evidence="1">
    <location>
        <begin position="303"/>
        <end position="360"/>
    </location>
</feature>
<evidence type="ECO:0000313" key="2">
    <source>
        <dbReference type="EMBL" id="HAN26132.1"/>
    </source>
</evidence>
<dbReference type="EMBL" id="DMND01000001">
    <property type="protein sequence ID" value="HAN26132.1"/>
    <property type="molecule type" value="Genomic_DNA"/>
</dbReference>
<accession>A0A3C1KHJ4</accession>
<comment type="caution">
    <text evidence="2">The sequence shown here is derived from an EMBL/GenBank/DDBJ whole genome shotgun (WGS) entry which is preliminary data.</text>
</comment>
<dbReference type="GO" id="GO:0006355">
    <property type="term" value="P:regulation of DNA-templated transcription"/>
    <property type="evidence" value="ECO:0007669"/>
    <property type="project" value="InterPro"/>
</dbReference>
<dbReference type="Proteomes" id="UP000259273">
    <property type="component" value="Unassembled WGS sequence"/>
</dbReference>
<sequence>MSLPDTLVSTLFSSLLEEPPWLSFLQALEHYLDGHHATMVLRRPRQGDPGVLISTQSNTAALVLLQNSVFRETPFLDIPRDEIVILSEMMSRHELTRHHANFYAYIQEYGDTDDLIGINLEEPATGMIFRLRCARVRGQAHFGGDDRQKLAALTPWLRTAIAIYARLARREYQLSISDATEDQLAIGSMVLGDRAEVLTTNPLANRVLQHADGLLISGDRLQCSSPESNTALHTALRRLTRGDVAQQPESLHIKRPAGQQWSVLLKRIAPRPGIEETASATTLLLFRDPAGTRIITEELLMELFALTRAEAVLTKRLVAGESLAEISTSLGRSRHTTRAQLTAIFSKTGVNRQPQLVAQVLRTAQQIWGE</sequence>
<proteinExistence type="predicted"/>
<protein>
    <recommendedName>
        <fullName evidence="1">HTH luxR-type domain-containing protein</fullName>
    </recommendedName>
</protein>
<gene>
    <name evidence="2" type="ORF">DCP75_00055</name>
</gene>
<dbReference type="SUPFAM" id="SSF46894">
    <property type="entry name" value="C-terminal effector domain of the bipartite response regulators"/>
    <property type="match status" value="1"/>
</dbReference>
<dbReference type="InterPro" id="IPR036388">
    <property type="entry name" value="WH-like_DNA-bd_sf"/>
</dbReference>
<dbReference type="InterPro" id="IPR000792">
    <property type="entry name" value="Tscrpt_reg_LuxR_C"/>
</dbReference>
<reference evidence="2 3" key="1">
    <citation type="journal article" date="2018" name="Nat. Biotechnol.">
        <title>A standardized bacterial taxonomy based on genome phylogeny substantially revises the tree of life.</title>
        <authorList>
            <person name="Parks D.H."/>
            <person name="Chuvochina M."/>
            <person name="Waite D.W."/>
            <person name="Rinke C."/>
            <person name="Skarshewski A."/>
            <person name="Chaumeil P.A."/>
            <person name="Hugenholtz P."/>
        </authorList>
    </citation>
    <scope>NUCLEOTIDE SEQUENCE [LARGE SCALE GENOMIC DNA]</scope>
    <source>
        <strain evidence="2">UBA9158</strain>
    </source>
</reference>
<dbReference type="InterPro" id="IPR016032">
    <property type="entry name" value="Sig_transdc_resp-reg_C-effctor"/>
</dbReference>
<organism evidence="2 3">
    <name type="scientific">Haliea salexigens</name>
    <dbReference type="NCBI Taxonomy" id="287487"/>
    <lineage>
        <taxon>Bacteria</taxon>
        <taxon>Pseudomonadati</taxon>
        <taxon>Pseudomonadota</taxon>
        <taxon>Gammaproteobacteria</taxon>
        <taxon>Cellvibrionales</taxon>
        <taxon>Halieaceae</taxon>
        <taxon>Haliea</taxon>
    </lineage>
</organism>
<dbReference type="AlphaFoldDB" id="A0A3C1KHJ4"/>
<name>A0A3C1KHJ4_9GAMM</name>
<dbReference type="GO" id="GO:0003677">
    <property type="term" value="F:DNA binding"/>
    <property type="evidence" value="ECO:0007669"/>
    <property type="project" value="InterPro"/>
</dbReference>
<dbReference type="Gene3D" id="1.10.10.10">
    <property type="entry name" value="Winged helix-like DNA-binding domain superfamily/Winged helix DNA-binding domain"/>
    <property type="match status" value="1"/>
</dbReference>
<evidence type="ECO:0000259" key="1">
    <source>
        <dbReference type="SMART" id="SM00421"/>
    </source>
</evidence>
<dbReference type="STRING" id="1121937.GCA_000423125_02790"/>
<evidence type="ECO:0000313" key="3">
    <source>
        <dbReference type="Proteomes" id="UP000259273"/>
    </source>
</evidence>
<dbReference type="SMART" id="SM00421">
    <property type="entry name" value="HTH_LUXR"/>
    <property type="match status" value="1"/>
</dbReference>